<dbReference type="Proteomes" id="UP001626536">
    <property type="component" value="Chromosome"/>
</dbReference>
<gene>
    <name evidence="2" type="ORF">RZS28_11115</name>
</gene>
<name>A0ABZ0HPD2_9HYPH</name>
<reference evidence="2 3" key="1">
    <citation type="submission" date="2023-10" db="EMBL/GenBank/DDBJ databases">
        <title>Novel methanotroph of the genus Methylocapsa from a subarctic wetland.</title>
        <authorList>
            <person name="Belova S.E."/>
            <person name="Oshkin I.Y."/>
            <person name="Miroshnikov K."/>
            <person name="Dedysh S.N."/>
        </authorList>
    </citation>
    <scope>NUCLEOTIDE SEQUENCE [LARGE SCALE GENOMIC DNA]</scope>
    <source>
        <strain evidence="2 3">RX1</strain>
    </source>
</reference>
<dbReference type="PANTHER" id="PTHR43792">
    <property type="entry name" value="GNAT FAMILY, PUTATIVE (AFU_ORTHOLOGUE AFUA_3G00765)-RELATED-RELATED"/>
    <property type="match status" value="1"/>
</dbReference>
<dbReference type="PANTHER" id="PTHR43792:SF1">
    <property type="entry name" value="N-ACETYLTRANSFERASE DOMAIN-CONTAINING PROTEIN"/>
    <property type="match status" value="1"/>
</dbReference>
<dbReference type="InterPro" id="IPR000182">
    <property type="entry name" value="GNAT_dom"/>
</dbReference>
<proteinExistence type="predicted"/>
<protein>
    <submittedName>
        <fullName evidence="2">GNAT family N-acetyltransferase</fullName>
    </submittedName>
</protein>
<dbReference type="EMBL" id="CP136862">
    <property type="protein sequence ID" value="WOJ88388.1"/>
    <property type="molecule type" value="Genomic_DNA"/>
</dbReference>
<keyword evidence="3" id="KW-1185">Reference proteome</keyword>
<sequence>MFPDLTSDDIFRLETRRLWLHWPRACDAAAIAGFASLAETARMTAAIPHPYPHGEAERFILKSRGDNANGKALVLVMVQKSGARPTIGVVSATLSETRDIELGYIVAPAARGKGFATEAAKAVIEAVFSLTAAERIVANARTINPASRRVLEKCGFAYLDTGFDFLAARGGLHPCDRFQLDRKAYAAACARTPEEASGEGWAGRPLTRPMRPMVHQTREAEALAALGESVLRRPEA</sequence>
<evidence type="ECO:0000259" key="1">
    <source>
        <dbReference type="PROSITE" id="PS51186"/>
    </source>
</evidence>
<dbReference type="SUPFAM" id="SSF55729">
    <property type="entry name" value="Acyl-CoA N-acyltransferases (Nat)"/>
    <property type="match status" value="1"/>
</dbReference>
<dbReference type="PROSITE" id="PS51186">
    <property type="entry name" value="GNAT"/>
    <property type="match status" value="1"/>
</dbReference>
<dbReference type="InterPro" id="IPR016181">
    <property type="entry name" value="Acyl_CoA_acyltransferase"/>
</dbReference>
<organism evidence="2 3">
    <name type="scientific">Methylocapsa polymorpha</name>
    <dbReference type="NCBI Taxonomy" id="3080828"/>
    <lineage>
        <taxon>Bacteria</taxon>
        <taxon>Pseudomonadati</taxon>
        <taxon>Pseudomonadota</taxon>
        <taxon>Alphaproteobacteria</taxon>
        <taxon>Hyphomicrobiales</taxon>
        <taxon>Beijerinckiaceae</taxon>
        <taxon>Methylocapsa</taxon>
    </lineage>
</organism>
<evidence type="ECO:0000313" key="2">
    <source>
        <dbReference type="EMBL" id="WOJ88388.1"/>
    </source>
</evidence>
<dbReference type="RefSeq" id="WP_407337825.1">
    <property type="nucleotide sequence ID" value="NZ_CP136862.1"/>
</dbReference>
<evidence type="ECO:0000313" key="3">
    <source>
        <dbReference type="Proteomes" id="UP001626536"/>
    </source>
</evidence>
<accession>A0ABZ0HPD2</accession>
<dbReference type="Pfam" id="PF13302">
    <property type="entry name" value="Acetyltransf_3"/>
    <property type="match status" value="1"/>
</dbReference>
<feature type="domain" description="N-acetyltransferase" evidence="1">
    <location>
        <begin position="29"/>
        <end position="185"/>
    </location>
</feature>
<dbReference type="InterPro" id="IPR051531">
    <property type="entry name" value="N-acetyltransferase"/>
</dbReference>
<dbReference type="Gene3D" id="3.40.630.30">
    <property type="match status" value="1"/>
</dbReference>